<keyword evidence="13" id="KW-1185">Reference proteome</keyword>
<dbReference type="CDD" id="cd00082">
    <property type="entry name" value="HisKA"/>
    <property type="match status" value="1"/>
</dbReference>
<evidence type="ECO:0000256" key="10">
    <source>
        <dbReference type="SAM" id="Phobius"/>
    </source>
</evidence>
<dbReference type="RefSeq" id="WP_108346026.1">
    <property type="nucleotide sequence ID" value="NZ_PYXZ01000010.1"/>
</dbReference>
<dbReference type="Gene3D" id="1.10.287.130">
    <property type="match status" value="1"/>
</dbReference>
<dbReference type="PANTHER" id="PTHR45436:SF5">
    <property type="entry name" value="SENSOR HISTIDINE KINASE TRCS"/>
    <property type="match status" value="1"/>
</dbReference>
<comment type="catalytic activity">
    <reaction evidence="1">
        <text>ATP + protein L-histidine = ADP + protein N-phospho-L-histidine.</text>
        <dbReference type="EC" id="2.7.13.3"/>
    </reaction>
</comment>
<keyword evidence="4" id="KW-0597">Phosphoprotein</keyword>
<feature type="domain" description="HAMP" evidence="11">
    <location>
        <begin position="153"/>
        <end position="205"/>
    </location>
</feature>
<comment type="subcellular location">
    <subcellularLocation>
        <location evidence="2">Cell membrane</location>
    </subcellularLocation>
</comment>
<accession>A0A2R7YTR5</accession>
<evidence type="ECO:0000256" key="2">
    <source>
        <dbReference type="ARBA" id="ARBA00004236"/>
    </source>
</evidence>
<gene>
    <name evidence="12" type="ORF">C7S10_18970</name>
</gene>
<dbReference type="InterPro" id="IPR003660">
    <property type="entry name" value="HAMP_dom"/>
</dbReference>
<evidence type="ECO:0000313" key="12">
    <source>
        <dbReference type="EMBL" id="PUA79456.1"/>
    </source>
</evidence>
<dbReference type="GO" id="GO:0000155">
    <property type="term" value="F:phosphorelay sensor kinase activity"/>
    <property type="evidence" value="ECO:0007669"/>
    <property type="project" value="InterPro"/>
</dbReference>
<keyword evidence="9" id="KW-0902">Two-component regulatory system</keyword>
<dbReference type="Pfam" id="PF00512">
    <property type="entry name" value="HisKA"/>
    <property type="match status" value="1"/>
</dbReference>
<protein>
    <recommendedName>
        <fullName evidence="3">histidine kinase</fullName>
        <ecNumber evidence="3">2.7.13.3</ecNumber>
    </recommendedName>
</protein>
<keyword evidence="7" id="KW-0418">Kinase</keyword>
<name>A0A2R7YTR5_9ACTN</name>
<evidence type="ECO:0000256" key="8">
    <source>
        <dbReference type="ARBA" id="ARBA00022989"/>
    </source>
</evidence>
<keyword evidence="10" id="KW-0472">Membrane</keyword>
<sequence length="393" mass="42549">MRARLALAFACFVLVMTSLGGFIRAQALADAERNHQTTVLTQAARFVAATVEEQHLRGEETDVVDLDRFVPDETELTVTVGDRPDVTVADPEFDADPDDDQLRVQETDGSTRVTITQDASVLEEARRRALNPLFALLVVLVLVAGAVGFVVASLLARPFDRLAESAAALGRGRFDIEPSRSRIPEVVSISTSLEKSAAQLQDSLRRDREFFHHASHVLRTPLTGMRLELEELAQRPELGAEAHGLVDRAVAHAGRLESTVTELLDFARARTLVAGAEVSLLELGSGVAQRWRDRLPDSRAVKAYVDSGPDVTLTPGPVEQLLDSVLRDVADHGSGPVTLRFVGREEHVKVTVSSGPDLTDPADQGAATIAEVLGGRCSRDQASGDLEILLPRR</sequence>
<dbReference type="Proteomes" id="UP000244867">
    <property type="component" value="Unassembled WGS sequence"/>
</dbReference>
<dbReference type="AlphaFoldDB" id="A0A2R7YTR5"/>
<dbReference type="SMART" id="SM00388">
    <property type="entry name" value="HisKA"/>
    <property type="match status" value="1"/>
</dbReference>
<proteinExistence type="predicted"/>
<evidence type="ECO:0000256" key="1">
    <source>
        <dbReference type="ARBA" id="ARBA00000085"/>
    </source>
</evidence>
<dbReference type="SUPFAM" id="SSF47384">
    <property type="entry name" value="Homodimeric domain of signal transducing histidine kinase"/>
    <property type="match status" value="1"/>
</dbReference>
<evidence type="ECO:0000256" key="9">
    <source>
        <dbReference type="ARBA" id="ARBA00023012"/>
    </source>
</evidence>
<dbReference type="OrthoDB" id="9786919at2"/>
<dbReference type="PROSITE" id="PS50885">
    <property type="entry name" value="HAMP"/>
    <property type="match status" value="1"/>
</dbReference>
<keyword evidence="5" id="KW-0808">Transferase</keyword>
<dbReference type="Gene3D" id="6.10.340.10">
    <property type="match status" value="1"/>
</dbReference>
<keyword evidence="8 10" id="KW-1133">Transmembrane helix</keyword>
<evidence type="ECO:0000256" key="3">
    <source>
        <dbReference type="ARBA" id="ARBA00012438"/>
    </source>
</evidence>
<evidence type="ECO:0000256" key="5">
    <source>
        <dbReference type="ARBA" id="ARBA00022679"/>
    </source>
</evidence>
<dbReference type="GO" id="GO:0005886">
    <property type="term" value="C:plasma membrane"/>
    <property type="evidence" value="ECO:0007669"/>
    <property type="project" value="UniProtKB-SubCell"/>
</dbReference>
<dbReference type="PANTHER" id="PTHR45436">
    <property type="entry name" value="SENSOR HISTIDINE KINASE YKOH"/>
    <property type="match status" value="1"/>
</dbReference>
<dbReference type="InterPro" id="IPR036097">
    <property type="entry name" value="HisK_dim/P_sf"/>
</dbReference>
<evidence type="ECO:0000259" key="11">
    <source>
        <dbReference type="PROSITE" id="PS50885"/>
    </source>
</evidence>
<evidence type="ECO:0000313" key="13">
    <source>
        <dbReference type="Proteomes" id="UP000244867"/>
    </source>
</evidence>
<comment type="caution">
    <text evidence="12">The sequence shown here is derived from an EMBL/GenBank/DDBJ whole genome shotgun (WGS) entry which is preliminary data.</text>
</comment>
<organism evidence="12 13">
    <name type="scientific">Nocardioides currus</name>
    <dbReference type="NCBI Taxonomy" id="2133958"/>
    <lineage>
        <taxon>Bacteria</taxon>
        <taxon>Bacillati</taxon>
        <taxon>Actinomycetota</taxon>
        <taxon>Actinomycetes</taxon>
        <taxon>Propionibacteriales</taxon>
        <taxon>Nocardioidaceae</taxon>
        <taxon>Nocardioides</taxon>
    </lineage>
</organism>
<reference evidence="12 13" key="1">
    <citation type="submission" date="2018-03" db="EMBL/GenBank/DDBJ databases">
        <authorList>
            <person name="Keele B.F."/>
        </authorList>
    </citation>
    <scope>NUCLEOTIDE SEQUENCE [LARGE SCALE GENOMIC DNA]</scope>
    <source>
        <strain evidence="12 13">IB-3</strain>
    </source>
</reference>
<dbReference type="EC" id="2.7.13.3" evidence="3"/>
<dbReference type="InterPro" id="IPR050428">
    <property type="entry name" value="TCS_sensor_his_kinase"/>
</dbReference>
<dbReference type="EMBL" id="PYXZ01000010">
    <property type="protein sequence ID" value="PUA79456.1"/>
    <property type="molecule type" value="Genomic_DNA"/>
</dbReference>
<evidence type="ECO:0000256" key="6">
    <source>
        <dbReference type="ARBA" id="ARBA00022692"/>
    </source>
</evidence>
<evidence type="ECO:0000256" key="4">
    <source>
        <dbReference type="ARBA" id="ARBA00022553"/>
    </source>
</evidence>
<dbReference type="InterPro" id="IPR003661">
    <property type="entry name" value="HisK_dim/P_dom"/>
</dbReference>
<keyword evidence="6 10" id="KW-0812">Transmembrane</keyword>
<evidence type="ECO:0000256" key="7">
    <source>
        <dbReference type="ARBA" id="ARBA00022777"/>
    </source>
</evidence>
<feature type="transmembrane region" description="Helical" evidence="10">
    <location>
        <begin position="133"/>
        <end position="156"/>
    </location>
</feature>